<sequence>MSQEIKGITVTILFESASLNRGEKTSGNIMSIKKCRVKTVYSRT</sequence>
<dbReference type="Proteomes" id="UP000049855">
    <property type="component" value="Unassembled WGS sequence"/>
</dbReference>
<protein>
    <submittedName>
        <fullName evidence="1">Uncharacterized protein</fullName>
    </submittedName>
</protein>
<dbReference type="EMBL" id="CTRP01000003">
    <property type="protein sequence ID" value="CQR70769.1"/>
    <property type="molecule type" value="Genomic_DNA"/>
</dbReference>
<dbReference type="RefSeq" id="WP_258955091.1">
    <property type="nucleotide sequence ID" value="NZ_CTRP01000003.1"/>
</dbReference>
<reference evidence="2" key="1">
    <citation type="submission" date="2015-03" db="EMBL/GenBank/DDBJ databases">
        <authorList>
            <person name="Nijsse Bart"/>
        </authorList>
    </citation>
    <scope>NUCLEOTIDE SEQUENCE [LARGE SCALE GENOMIC DNA]</scope>
</reference>
<evidence type="ECO:0000313" key="1">
    <source>
        <dbReference type="EMBL" id="CQR70769.1"/>
    </source>
</evidence>
<proteinExistence type="predicted"/>
<gene>
    <name evidence="1" type="ORF">SpAn4DRAFT_1747</name>
</gene>
<dbReference type="AlphaFoldDB" id="A0A0U1KUI1"/>
<keyword evidence="2" id="KW-1185">Reference proteome</keyword>
<organism evidence="1 2">
    <name type="scientific">Sporomusa ovata</name>
    <dbReference type="NCBI Taxonomy" id="2378"/>
    <lineage>
        <taxon>Bacteria</taxon>
        <taxon>Bacillati</taxon>
        <taxon>Bacillota</taxon>
        <taxon>Negativicutes</taxon>
        <taxon>Selenomonadales</taxon>
        <taxon>Sporomusaceae</taxon>
        <taxon>Sporomusa</taxon>
    </lineage>
</organism>
<accession>A0A0U1KUI1</accession>
<evidence type="ECO:0000313" key="2">
    <source>
        <dbReference type="Proteomes" id="UP000049855"/>
    </source>
</evidence>
<name>A0A0U1KUI1_9FIRM</name>